<feature type="signal peptide" evidence="1">
    <location>
        <begin position="1"/>
        <end position="31"/>
    </location>
</feature>
<dbReference type="SUPFAM" id="SSF53335">
    <property type="entry name" value="S-adenosyl-L-methionine-dependent methyltransferases"/>
    <property type="match status" value="1"/>
</dbReference>
<comment type="caution">
    <text evidence="2">The sequence shown here is derived from an EMBL/GenBank/DDBJ whole genome shotgun (WGS) entry which is preliminary data.</text>
</comment>
<dbReference type="Proteomes" id="UP000637423">
    <property type="component" value="Unassembled WGS sequence"/>
</dbReference>
<reference evidence="2" key="1">
    <citation type="journal article" date="2014" name="Int. J. Syst. Evol. Microbiol.">
        <title>Complete genome sequence of Corynebacterium casei LMG S-19264T (=DSM 44701T), isolated from a smear-ripened cheese.</title>
        <authorList>
            <consortium name="US DOE Joint Genome Institute (JGI-PGF)"/>
            <person name="Walter F."/>
            <person name="Albersmeier A."/>
            <person name="Kalinowski J."/>
            <person name="Ruckert C."/>
        </authorList>
    </citation>
    <scope>NUCLEOTIDE SEQUENCE</scope>
    <source>
        <strain evidence="2">CGMCC 1.10998</strain>
    </source>
</reference>
<feature type="chain" id="PRO_5037479308" evidence="1">
    <location>
        <begin position="32"/>
        <end position="259"/>
    </location>
</feature>
<sequence length="259" mass="27118">MKLLSTRLKGHALGIVCVASALLISVAAAHAADNTPAAALAADTSRPAEDVARDADRKPADMIAFAQVKSGQTVIDYFPGKGYFTRIFSTAVGPQGAVYAVTPQVLIDKMKGRPLPPAVSGEAGRGIVHEATGVGATLNVPAKADLVWTSQNYHDIHIWGGAEGAAQLNKAVFDALKPGGVYVVLDHAGAAGLDDAGMAKLHRIDEALVKKEVTAAGFVFDGESKLLRNPADSHDNAVFDTGIRGKTDQFILRFRKPGN</sequence>
<proteinExistence type="predicted"/>
<accession>A0A916U3L4</accession>
<evidence type="ECO:0000313" key="2">
    <source>
        <dbReference type="EMBL" id="GGC58288.1"/>
    </source>
</evidence>
<protein>
    <submittedName>
        <fullName evidence="2">Methyltransferase</fullName>
    </submittedName>
</protein>
<organism evidence="2 3">
    <name type="scientific">Undibacterium terreum</name>
    <dbReference type="NCBI Taxonomy" id="1224302"/>
    <lineage>
        <taxon>Bacteria</taxon>
        <taxon>Pseudomonadati</taxon>
        <taxon>Pseudomonadota</taxon>
        <taxon>Betaproteobacteria</taxon>
        <taxon>Burkholderiales</taxon>
        <taxon>Oxalobacteraceae</taxon>
        <taxon>Undibacterium</taxon>
    </lineage>
</organism>
<dbReference type="PIRSF" id="PIRSF031679">
    <property type="entry name" value="Mtase_Alr7345_prd"/>
    <property type="match status" value="1"/>
</dbReference>
<dbReference type="InterPro" id="IPR029063">
    <property type="entry name" value="SAM-dependent_MTases_sf"/>
</dbReference>
<keyword evidence="2" id="KW-0808">Transferase</keyword>
<evidence type="ECO:0000256" key="1">
    <source>
        <dbReference type="SAM" id="SignalP"/>
    </source>
</evidence>
<dbReference type="AlphaFoldDB" id="A0A916U3L4"/>
<name>A0A916U3L4_9BURK</name>
<dbReference type="InterPro" id="IPR016980">
    <property type="entry name" value="S-AdoMet-dep_MeTrfase_Alr7345"/>
</dbReference>
<dbReference type="GO" id="GO:0032259">
    <property type="term" value="P:methylation"/>
    <property type="evidence" value="ECO:0007669"/>
    <property type="project" value="UniProtKB-KW"/>
</dbReference>
<dbReference type="RefSeq" id="WP_188564086.1">
    <property type="nucleotide sequence ID" value="NZ_BMED01000001.1"/>
</dbReference>
<dbReference type="GO" id="GO:0008168">
    <property type="term" value="F:methyltransferase activity"/>
    <property type="evidence" value="ECO:0007669"/>
    <property type="project" value="UniProtKB-KW"/>
</dbReference>
<reference evidence="2" key="2">
    <citation type="submission" date="2020-09" db="EMBL/GenBank/DDBJ databases">
        <authorList>
            <person name="Sun Q."/>
            <person name="Zhou Y."/>
        </authorList>
    </citation>
    <scope>NUCLEOTIDE SEQUENCE</scope>
    <source>
        <strain evidence="2">CGMCC 1.10998</strain>
    </source>
</reference>
<dbReference type="EMBL" id="BMED01000001">
    <property type="protein sequence ID" value="GGC58288.1"/>
    <property type="molecule type" value="Genomic_DNA"/>
</dbReference>
<dbReference type="Gene3D" id="3.40.50.150">
    <property type="entry name" value="Vaccinia Virus protein VP39"/>
    <property type="match status" value="1"/>
</dbReference>
<evidence type="ECO:0000313" key="3">
    <source>
        <dbReference type="Proteomes" id="UP000637423"/>
    </source>
</evidence>
<keyword evidence="3" id="KW-1185">Reference proteome</keyword>
<keyword evidence="2" id="KW-0489">Methyltransferase</keyword>
<gene>
    <name evidence="2" type="ORF">GCM10011396_01430</name>
</gene>
<keyword evidence="1" id="KW-0732">Signal</keyword>